<keyword evidence="2" id="KW-1185">Reference proteome</keyword>
<name>A0ABP5MMC5_9MICO</name>
<accession>A0ABP5MMC5</accession>
<reference evidence="2" key="1">
    <citation type="journal article" date="2019" name="Int. J. Syst. Evol. Microbiol.">
        <title>The Global Catalogue of Microorganisms (GCM) 10K type strain sequencing project: providing services to taxonomists for standard genome sequencing and annotation.</title>
        <authorList>
            <consortium name="The Broad Institute Genomics Platform"/>
            <consortium name="The Broad Institute Genome Sequencing Center for Infectious Disease"/>
            <person name="Wu L."/>
            <person name="Ma J."/>
        </authorList>
    </citation>
    <scope>NUCLEOTIDE SEQUENCE [LARGE SCALE GENOMIC DNA]</scope>
    <source>
        <strain evidence="2">JCM 16026</strain>
    </source>
</reference>
<dbReference type="SUPFAM" id="SSF56645">
    <property type="entry name" value="Acyl-CoA dehydrogenase NM domain-like"/>
    <property type="match status" value="1"/>
</dbReference>
<dbReference type="Gene3D" id="2.40.110.10">
    <property type="entry name" value="Butyryl-CoA Dehydrogenase, subunit A, domain 2"/>
    <property type="match status" value="1"/>
</dbReference>
<dbReference type="EMBL" id="BAAAQT010000008">
    <property type="protein sequence ID" value="GAA2175789.1"/>
    <property type="molecule type" value="Genomic_DNA"/>
</dbReference>
<protein>
    <submittedName>
        <fullName evidence="1">Acyl-CoA dehydrogenase family protein</fullName>
    </submittedName>
</protein>
<evidence type="ECO:0000313" key="2">
    <source>
        <dbReference type="Proteomes" id="UP001501599"/>
    </source>
</evidence>
<proteinExistence type="predicted"/>
<organism evidence="1 2">
    <name type="scientific">Agrococcus versicolor</name>
    <dbReference type="NCBI Taxonomy" id="501482"/>
    <lineage>
        <taxon>Bacteria</taxon>
        <taxon>Bacillati</taxon>
        <taxon>Actinomycetota</taxon>
        <taxon>Actinomycetes</taxon>
        <taxon>Micrococcales</taxon>
        <taxon>Microbacteriaceae</taxon>
        <taxon>Agrococcus</taxon>
    </lineage>
</organism>
<comment type="caution">
    <text evidence="1">The sequence shown here is derived from an EMBL/GenBank/DDBJ whole genome shotgun (WGS) entry which is preliminary data.</text>
</comment>
<sequence>MSTAAPPIVLLGTDAHPSTVAAIATLAASAAAAEDRVGAALDVAGAVAAALPLPGAGATATLWSALASVAAIDLGVARTLEPHLDALAILAEAGASPAQDDAATWGVFAAEGAGHRLVAEQDGDDWRLTGSKPWCSLASRLDRALVTAVVDDRRGLFAVDLADAGVTVDDAAAWASHGLADVPSVPIRLDDVRAQPVGEPGWYLERPGFAWGGIGVAAIWHGGAVGVARTMRAAADRREPDDVALMLLGRVDRALAASGALLAGAASAIDAGAVDDAAVLALRARGVAAATVDEVLGCADRALGPAPLALDAQHARRVADLHIYARQHHADRDDVALGRALVATGARW</sequence>
<evidence type="ECO:0000313" key="1">
    <source>
        <dbReference type="EMBL" id="GAA2175789.1"/>
    </source>
</evidence>
<dbReference type="Proteomes" id="UP001501599">
    <property type="component" value="Unassembled WGS sequence"/>
</dbReference>
<dbReference type="InterPro" id="IPR009100">
    <property type="entry name" value="AcylCoA_DH/oxidase_NM_dom_sf"/>
</dbReference>
<dbReference type="RefSeq" id="WP_344344515.1">
    <property type="nucleotide sequence ID" value="NZ_BAAAQT010000008.1"/>
</dbReference>
<gene>
    <name evidence="1" type="ORF">GCM10009846_27040</name>
</gene>
<dbReference type="InterPro" id="IPR046373">
    <property type="entry name" value="Acyl-CoA_Oxase/DH_mid-dom_sf"/>
</dbReference>